<dbReference type="CDD" id="cd02440">
    <property type="entry name" value="AdoMet_MTases"/>
    <property type="match status" value="1"/>
</dbReference>
<proteinExistence type="predicted"/>
<evidence type="ECO:0000313" key="1">
    <source>
        <dbReference type="EMBL" id="OGY46847.1"/>
    </source>
</evidence>
<comment type="caution">
    <text evidence="1">The sequence shown here is derived from an EMBL/GenBank/DDBJ whole genome shotgun (WGS) entry which is preliminary data.</text>
</comment>
<evidence type="ECO:0000313" key="2">
    <source>
        <dbReference type="Proteomes" id="UP000178385"/>
    </source>
</evidence>
<evidence type="ECO:0008006" key="3">
    <source>
        <dbReference type="Google" id="ProtNLM"/>
    </source>
</evidence>
<reference evidence="1 2" key="1">
    <citation type="journal article" date="2016" name="Nat. Commun.">
        <title>Thousands of microbial genomes shed light on interconnected biogeochemical processes in an aquifer system.</title>
        <authorList>
            <person name="Anantharaman K."/>
            <person name="Brown C.T."/>
            <person name="Hug L.A."/>
            <person name="Sharon I."/>
            <person name="Castelle C.J."/>
            <person name="Probst A.J."/>
            <person name="Thomas B.C."/>
            <person name="Singh A."/>
            <person name="Wilkins M.J."/>
            <person name="Karaoz U."/>
            <person name="Brodie E.L."/>
            <person name="Williams K.H."/>
            <person name="Hubbard S.S."/>
            <person name="Banfield J.F."/>
        </authorList>
    </citation>
    <scope>NUCLEOTIDE SEQUENCE [LARGE SCALE GENOMIC DNA]</scope>
</reference>
<name>A0A1G1Y5K7_9BACT</name>
<accession>A0A1G1Y5K7</accession>
<dbReference type="InterPro" id="IPR029063">
    <property type="entry name" value="SAM-dependent_MTases_sf"/>
</dbReference>
<dbReference type="AlphaFoldDB" id="A0A1G1Y5K7"/>
<dbReference type="Proteomes" id="UP000178385">
    <property type="component" value="Unassembled WGS sequence"/>
</dbReference>
<dbReference type="Gene3D" id="3.40.50.150">
    <property type="entry name" value="Vaccinia Virus protein VP39"/>
    <property type="match status" value="1"/>
</dbReference>
<dbReference type="EMBL" id="MHIG01000028">
    <property type="protein sequence ID" value="OGY46847.1"/>
    <property type="molecule type" value="Genomic_DNA"/>
</dbReference>
<gene>
    <name evidence="1" type="ORF">A2840_02710</name>
</gene>
<protein>
    <recommendedName>
        <fullName evidence="3">Methyltransferase type 12</fullName>
    </recommendedName>
</protein>
<organism evidence="1 2">
    <name type="scientific">Candidatus Buchananbacteria bacterium RIFCSPHIGHO2_01_FULL_47_11b</name>
    <dbReference type="NCBI Taxonomy" id="1797537"/>
    <lineage>
        <taxon>Bacteria</taxon>
        <taxon>Candidatus Buchananiibacteriota</taxon>
    </lineage>
</organism>
<dbReference type="Pfam" id="PF13489">
    <property type="entry name" value="Methyltransf_23"/>
    <property type="match status" value="1"/>
</dbReference>
<dbReference type="PANTHER" id="PTHR43861:SF6">
    <property type="entry name" value="METHYLTRANSFERASE TYPE 11"/>
    <property type="match status" value="1"/>
</dbReference>
<sequence length="368" mass="42086">MNWKRNIQFNQQKTQNEKWIYENGSDSREFDVEVTLGKPIDILSLKLENTADLQAKAQRVKESRTKVYSNSDNLERVTRCLVCAVSSDQAEEVLTIYGAKYSQCKNCGHYYVLNRPTDDVLNEFYKTSTEYQSTYADPKTLEKRIEWISKPKAEYVLAQYKKKYGRLPRKVIDVGAGSGHFVHTLRQMGVDCDGVEISKPGQEFAKEHFNVELLDVDFFKEASTFDCDMVTFWGLIEHVSRPIEMMKAAGQALSSEGMVIAEVPRWESFSTAVHESFPDTVVRHLDPMDHIQCFSDSSLASTFVLSGFDIVAAWYFGMDAYELLSQITLNTDQNKVMEQWGEKIPILQKHLDRARLSDFLLMVGTPGK</sequence>
<dbReference type="SUPFAM" id="SSF53335">
    <property type="entry name" value="S-adenosyl-L-methionine-dependent methyltransferases"/>
    <property type="match status" value="1"/>
</dbReference>
<dbReference type="PANTHER" id="PTHR43861">
    <property type="entry name" value="TRANS-ACONITATE 2-METHYLTRANSFERASE-RELATED"/>
    <property type="match status" value="1"/>
</dbReference>